<dbReference type="EMBL" id="AHFG01000031">
    <property type="protein sequence ID" value="EJR71527.1"/>
    <property type="molecule type" value="Genomic_DNA"/>
</dbReference>
<evidence type="ECO:0000313" key="2">
    <source>
        <dbReference type="Proteomes" id="UP000006967"/>
    </source>
</evidence>
<dbReference type="Proteomes" id="UP000006967">
    <property type="component" value="Unassembled WGS sequence"/>
</dbReference>
<reference evidence="1 2" key="1">
    <citation type="submission" date="2012-04" db="EMBL/GenBank/DDBJ databases">
        <title>The Genome Sequence of Bacillus cereus VD154.</title>
        <authorList>
            <consortium name="The Broad Institute Genome Sequencing Platform"/>
            <consortium name="The Broad Institute Genome Sequencing Center for Infectious Disease"/>
            <person name="Feldgarden M."/>
            <person name="Van der Auwera G.A."/>
            <person name="Mahillon J."/>
            <person name="Duprez V."/>
            <person name="Timmery S."/>
            <person name="Mattelet C."/>
            <person name="Dierick K."/>
            <person name="Sun M."/>
            <person name="Yu Z."/>
            <person name="Zhu L."/>
            <person name="Hu X."/>
            <person name="Shank E.B."/>
            <person name="Swiecicka I."/>
            <person name="Hansen B.M."/>
            <person name="Andrup L."/>
            <person name="Young S.K."/>
            <person name="Zeng Q."/>
            <person name="Gargeya S."/>
            <person name="Fitzgerald M."/>
            <person name="Haas B."/>
            <person name="Abouelleil A."/>
            <person name="Alvarado L."/>
            <person name="Arachchi H.M."/>
            <person name="Berlin A."/>
            <person name="Chapman S.B."/>
            <person name="Goldberg J."/>
            <person name="Griggs A."/>
            <person name="Gujja S."/>
            <person name="Hansen M."/>
            <person name="Howarth C."/>
            <person name="Imamovic A."/>
            <person name="Larimer J."/>
            <person name="McCowen C."/>
            <person name="Montmayeur A."/>
            <person name="Murphy C."/>
            <person name="Neiman D."/>
            <person name="Pearson M."/>
            <person name="Priest M."/>
            <person name="Roberts A."/>
            <person name="Saif S."/>
            <person name="Shea T."/>
            <person name="Sisk P."/>
            <person name="Sykes S."/>
            <person name="Wortman J."/>
            <person name="Nusbaum C."/>
            <person name="Birren B."/>
        </authorList>
    </citation>
    <scope>NUCLEOTIDE SEQUENCE [LARGE SCALE GENOMIC DNA]</scope>
    <source>
        <strain evidence="1 2">VD154</strain>
    </source>
</reference>
<proteinExistence type="predicted"/>
<name>A0A9W5KWW4_BACCE</name>
<evidence type="ECO:0000313" key="1">
    <source>
        <dbReference type="EMBL" id="EJR71527.1"/>
    </source>
</evidence>
<dbReference type="AlphaFoldDB" id="A0A9W5KWW4"/>
<comment type="caution">
    <text evidence="1">The sequence shown here is derived from an EMBL/GenBank/DDBJ whole genome shotgun (WGS) entry which is preliminary data.</text>
</comment>
<sequence length="228" mass="26125">MSFTKKIYQDTIIKSVEKINTQTLTDNDITPLLNVINNTFDILDGISQSAPDIGVIWNEIASDVISSINSATSGFYRQAIITLRSILELGCSSFFYIDHKVEYHLFKVHDAKADKYVSALIRDYDFFTTNYISSFYTEIKSIQAVNNSISLFLNKVYKQLSDVVHGRYKTLTKKDILKIDYDKTQFNFFKDKLRLVMSILATMYILRFDDTQNPSLVDLANQSGTVKL</sequence>
<organism evidence="1 2">
    <name type="scientific">Bacillus cereus VD154</name>
    <dbReference type="NCBI Taxonomy" id="1053238"/>
    <lineage>
        <taxon>Bacteria</taxon>
        <taxon>Bacillati</taxon>
        <taxon>Bacillota</taxon>
        <taxon>Bacilli</taxon>
        <taxon>Bacillales</taxon>
        <taxon>Bacillaceae</taxon>
        <taxon>Bacillus</taxon>
        <taxon>Bacillus cereus group</taxon>
    </lineage>
</organism>
<accession>A0A9W5KWW4</accession>
<gene>
    <name evidence="1" type="ORF">IK5_02993</name>
</gene>
<protein>
    <submittedName>
        <fullName evidence="1">Uncharacterized protein</fullName>
    </submittedName>
</protein>
<dbReference type="RefSeq" id="WP_000011022.1">
    <property type="nucleotide sequence ID" value="NZ_JH791881.1"/>
</dbReference>